<dbReference type="GO" id="GO:0042761">
    <property type="term" value="P:very long-chain fatty acid biosynthetic process"/>
    <property type="evidence" value="ECO:0007669"/>
    <property type="project" value="TreeGrafter"/>
</dbReference>
<feature type="transmembrane region" description="Helical" evidence="10">
    <location>
        <begin position="12"/>
        <end position="31"/>
    </location>
</feature>
<evidence type="ECO:0000256" key="1">
    <source>
        <dbReference type="ARBA" id="ARBA00004141"/>
    </source>
</evidence>
<proteinExistence type="evidence at transcript level"/>
<dbReference type="GO" id="GO:0009922">
    <property type="term" value="F:fatty acid elongase activity"/>
    <property type="evidence" value="ECO:0007669"/>
    <property type="project" value="UniProtKB-EC"/>
</dbReference>
<organism evidence="11">
    <name type="scientific">Rhodnius prolixus</name>
    <name type="common">Triatomid bug</name>
    <dbReference type="NCBI Taxonomy" id="13249"/>
    <lineage>
        <taxon>Eukaryota</taxon>
        <taxon>Metazoa</taxon>
        <taxon>Ecdysozoa</taxon>
        <taxon>Arthropoda</taxon>
        <taxon>Hexapoda</taxon>
        <taxon>Insecta</taxon>
        <taxon>Pterygota</taxon>
        <taxon>Neoptera</taxon>
        <taxon>Paraneoptera</taxon>
        <taxon>Hemiptera</taxon>
        <taxon>Heteroptera</taxon>
        <taxon>Panheteroptera</taxon>
        <taxon>Cimicomorpha</taxon>
        <taxon>Reduviidae</taxon>
        <taxon>Triatominae</taxon>
        <taxon>Rhodnius</taxon>
    </lineage>
</organism>
<dbReference type="GO" id="GO:0005789">
    <property type="term" value="C:endoplasmic reticulum membrane"/>
    <property type="evidence" value="ECO:0007669"/>
    <property type="project" value="TreeGrafter"/>
</dbReference>
<dbReference type="EMBL" id="GAHY01000118">
    <property type="protein sequence ID" value="JAA77392.1"/>
    <property type="molecule type" value="mRNA"/>
</dbReference>
<dbReference type="GO" id="GO:0034625">
    <property type="term" value="P:fatty acid elongation, monounsaturated fatty acid"/>
    <property type="evidence" value="ECO:0007669"/>
    <property type="project" value="TreeGrafter"/>
</dbReference>
<name>R4FPP3_RHOPR</name>
<keyword evidence="2 10" id="KW-0444">Lipid biosynthesis</keyword>
<comment type="subcellular location">
    <subcellularLocation>
        <location evidence="1">Membrane</location>
        <topology evidence="1">Multi-pass membrane protein</topology>
    </subcellularLocation>
</comment>
<evidence type="ECO:0000256" key="3">
    <source>
        <dbReference type="ARBA" id="ARBA00022679"/>
    </source>
</evidence>
<evidence type="ECO:0000256" key="9">
    <source>
        <dbReference type="ARBA" id="ARBA00023160"/>
    </source>
</evidence>
<evidence type="ECO:0000256" key="6">
    <source>
        <dbReference type="ARBA" id="ARBA00022989"/>
    </source>
</evidence>
<keyword evidence="5 10" id="KW-0276">Fatty acid metabolism</keyword>
<evidence type="ECO:0000256" key="8">
    <source>
        <dbReference type="ARBA" id="ARBA00023136"/>
    </source>
</evidence>
<dbReference type="InterPro" id="IPR002076">
    <property type="entry name" value="ELO_fam"/>
</dbReference>
<dbReference type="GO" id="GO:0034626">
    <property type="term" value="P:fatty acid elongation, polyunsaturated fatty acid"/>
    <property type="evidence" value="ECO:0007669"/>
    <property type="project" value="TreeGrafter"/>
</dbReference>
<keyword evidence="3 10" id="KW-0808">Transferase</keyword>
<dbReference type="InterPro" id="IPR030457">
    <property type="entry name" value="ELO_CS"/>
</dbReference>
<comment type="catalytic activity">
    <reaction evidence="10">
        <text>a very-long-chain acyl-CoA + malonyl-CoA + H(+) = a very-long-chain 3-oxoacyl-CoA + CO2 + CoA</text>
        <dbReference type="Rhea" id="RHEA:32727"/>
        <dbReference type="ChEBI" id="CHEBI:15378"/>
        <dbReference type="ChEBI" id="CHEBI:16526"/>
        <dbReference type="ChEBI" id="CHEBI:57287"/>
        <dbReference type="ChEBI" id="CHEBI:57384"/>
        <dbReference type="ChEBI" id="CHEBI:90725"/>
        <dbReference type="ChEBI" id="CHEBI:90736"/>
        <dbReference type="EC" id="2.3.1.199"/>
    </reaction>
</comment>
<keyword evidence="9 10" id="KW-0275">Fatty acid biosynthesis</keyword>
<dbReference type="EC" id="2.3.1.199" evidence="10"/>
<keyword evidence="6 10" id="KW-1133">Transmembrane helix</keyword>
<dbReference type="VEuPathDB" id="VectorBase:RPRC001342"/>
<dbReference type="GO" id="GO:0019367">
    <property type="term" value="P:fatty acid elongation, saturated fatty acid"/>
    <property type="evidence" value="ECO:0007669"/>
    <property type="project" value="TreeGrafter"/>
</dbReference>
<protein>
    <recommendedName>
        <fullName evidence="10">Elongation of very long chain fatty acids protein</fullName>
        <ecNumber evidence="10">2.3.1.199</ecNumber>
    </recommendedName>
    <alternativeName>
        <fullName evidence="10">Very-long-chain 3-oxoacyl-CoA synthase</fullName>
    </alternativeName>
</protein>
<dbReference type="GO" id="GO:0030148">
    <property type="term" value="P:sphingolipid biosynthetic process"/>
    <property type="evidence" value="ECO:0007669"/>
    <property type="project" value="TreeGrafter"/>
</dbReference>
<keyword evidence="8 10" id="KW-0472">Membrane</keyword>
<evidence type="ECO:0000256" key="2">
    <source>
        <dbReference type="ARBA" id="ARBA00022516"/>
    </source>
</evidence>
<evidence type="ECO:0000256" key="10">
    <source>
        <dbReference type="RuleBase" id="RU361115"/>
    </source>
</evidence>
<evidence type="ECO:0000256" key="4">
    <source>
        <dbReference type="ARBA" id="ARBA00022692"/>
    </source>
</evidence>
<feature type="transmembrane region" description="Helical" evidence="10">
    <location>
        <begin position="187"/>
        <end position="208"/>
    </location>
</feature>
<evidence type="ECO:0000256" key="7">
    <source>
        <dbReference type="ARBA" id="ARBA00023098"/>
    </source>
</evidence>
<feature type="transmembrane region" description="Helical" evidence="10">
    <location>
        <begin position="43"/>
        <end position="66"/>
    </location>
</feature>
<keyword evidence="7 10" id="KW-0443">Lipid metabolism</keyword>
<sequence>DDYLESKHFIGSPFFAILVTAGYLWLVLRFLPRFMTSRKPYAPSTFIALYNLSQIIYNAYLCYLYVKMLNWKSLTIWENTCHPVSAANNFDPAINIKMAEFEYYYYVNKIYDFTDTILFSLRKKTSQVTFLHVYHHCVMVPFMWITLFKLREEMTVVMLFLNTTIHVIMYVYYFLSNLGPAVQKFLWWKKYITLLQMLQFIAILSLFAKLNLEGCKSSPYFTLIWTFITSSFVVLFTHFYTNTYKKKTEVPFLQKSN</sequence>
<feature type="transmembrane region" description="Helical" evidence="10">
    <location>
        <begin position="220"/>
        <end position="240"/>
    </location>
</feature>
<feature type="non-terminal residue" evidence="11">
    <location>
        <position position="1"/>
    </location>
</feature>
<reference evidence="11" key="1">
    <citation type="submission" date="2013-04" db="EMBL/GenBank/DDBJ databases">
        <title>An insight into the transcriptome of the digestive tract of the blood sucking bug, Rhodnius prolixus.</title>
        <authorList>
            <person name="Ribeiro J.M.C."/>
            <person name="Genta F.A."/>
            <person name="Sorgine M.H.F."/>
            <person name="Paiva-Silva G.O."/>
            <person name="Majerowicz D."/>
            <person name="Medeiros M."/>
            <person name="Koerich L."/>
            <person name="Terra W.R."/>
            <person name="Ferreira C."/>
            <person name="Pimentel A.C."/>
            <person name="Bisch P.M."/>
            <person name="Diniz M.M.P."/>
            <person name="Nascimento R."/>
            <person name="Salmon D."/>
            <person name="Silber A.M."/>
            <person name="Alves M."/>
            <person name="Oliveira M.F."/>
            <person name="Gondim K.C."/>
            <person name="Silva Neto M.A.C."/>
            <person name="Atella G.C."/>
            <person name="Araujo H."/>
            <person name="Dias F.S."/>
            <person name="Polycarpo C.R."/>
            <person name="Fampa P."/>
            <person name="Melo A.C."/>
            <person name="Tanaka A.S."/>
            <person name="Balczun C."/>
            <person name="Oliveira J.H.M."/>
            <person name="Goncalves R."/>
            <person name="Lazoski C."/>
            <person name="Pereira M.A."/>
            <person name="Rivera-Pomar R."/>
            <person name="Diambra L."/>
            <person name="Schaub G.A."/>
            <person name="Garcia E.S."/>
            <person name="Azambuja P."/>
            <person name="Braz G.R.C."/>
            <person name="Oliveira P.L."/>
        </authorList>
    </citation>
    <scope>NUCLEOTIDE SEQUENCE</scope>
</reference>
<accession>R4FPP3</accession>
<feature type="transmembrane region" description="Helical" evidence="10">
    <location>
        <begin position="128"/>
        <end position="148"/>
    </location>
</feature>
<evidence type="ECO:0000256" key="5">
    <source>
        <dbReference type="ARBA" id="ARBA00022832"/>
    </source>
</evidence>
<comment type="similarity">
    <text evidence="10">Belongs to the ELO family.</text>
</comment>
<keyword evidence="4 10" id="KW-0812">Transmembrane</keyword>
<dbReference type="PANTHER" id="PTHR11157">
    <property type="entry name" value="FATTY ACID ACYL TRANSFERASE-RELATED"/>
    <property type="match status" value="1"/>
</dbReference>
<dbReference type="Pfam" id="PF01151">
    <property type="entry name" value="ELO"/>
    <property type="match status" value="1"/>
</dbReference>
<dbReference type="AlphaFoldDB" id="R4FPP3"/>
<evidence type="ECO:0000313" key="11">
    <source>
        <dbReference type="EMBL" id="JAA77392.1"/>
    </source>
</evidence>
<dbReference type="PROSITE" id="PS01188">
    <property type="entry name" value="ELO"/>
    <property type="match status" value="1"/>
</dbReference>
<dbReference type="PANTHER" id="PTHR11157:SF21">
    <property type="entry name" value="ELONGATION OF VERY LONG CHAIN FATTY ACIDS PROTEIN"/>
    <property type="match status" value="1"/>
</dbReference>
<feature type="transmembrane region" description="Helical" evidence="10">
    <location>
        <begin position="155"/>
        <end position="175"/>
    </location>
</feature>